<gene>
    <name evidence="3" type="ORF">DYI37_05655</name>
</gene>
<dbReference type="InterPro" id="IPR001789">
    <property type="entry name" value="Sig_transdc_resp-reg_receiver"/>
</dbReference>
<feature type="domain" description="Response regulatory" evidence="2">
    <location>
        <begin position="10"/>
        <end position="121"/>
    </location>
</feature>
<keyword evidence="4" id="KW-1185">Reference proteome</keyword>
<sequence>MSIETLKGLRVLVAEDEALVAMDITDTVEFEGAEVIGPFATSREARVAVDGSCFDIAILDVRLEDGDVFPVADVIRDREIPIVFHSGHLDPAQISNRYPNACFCSKPSTPEGLVNALLAARQEAETAG</sequence>
<dbReference type="Proteomes" id="UP000264310">
    <property type="component" value="Unassembled WGS sequence"/>
</dbReference>
<evidence type="ECO:0000259" key="2">
    <source>
        <dbReference type="PROSITE" id="PS50110"/>
    </source>
</evidence>
<organism evidence="3 4">
    <name type="scientific">Fulvimarina endophytica</name>
    <dbReference type="NCBI Taxonomy" id="2293836"/>
    <lineage>
        <taxon>Bacteria</taxon>
        <taxon>Pseudomonadati</taxon>
        <taxon>Pseudomonadota</taxon>
        <taxon>Alphaproteobacteria</taxon>
        <taxon>Hyphomicrobiales</taxon>
        <taxon>Aurantimonadaceae</taxon>
        <taxon>Fulvimarina</taxon>
    </lineage>
</organism>
<dbReference type="OrthoDB" id="7774278at2"/>
<name>A0A371X7W8_9HYPH</name>
<dbReference type="EMBL" id="QURL01000002">
    <property type="protein sequence ID" value="RFC65317.1"/>
    <property type="molecule type" value="Genomic_DNA"/>
</dbReference>
<dbReference type="Gene3D" id="3.40.50.2300">
    <property type="match status" value="1"/>
</dbReference>
<reference evidence="3 4" key="1">
    <citation type="submission" date="2018-08" db="EMBL/GenBank/DDBJ databases">
        <title>Fulvimarina sp. 85, whole genome shotgun sequence.</title>
        <authorList>
            <person name="Tuo L."/>
        </authorList>
    </citation>
    <scope>NUCLEOTIDE SEQUENCE [LARGE SCALE GENOMIC DNA]</scope>
    <source>
        <strain evidence="3 4">85</strain>
    </source>
</reference>
<accession>A0A371X7W8</accession>
<dbReference type="InterPro" id="IPR011006">
    <property type="entry name" value="CheY-like_superfamily"/>
</dbReference>
<dbReference type="AlphaFoldDB" id="A0A371X7W8"/>
<comment type="caution">
    <text evidence="3">The sequence shown here is derived from an EMBL/GenBank/DDBJ whole genome shotgun (WGS) entry which is preliminary data.</text>
</comment>
<dbReference type="SMART" id="SM00448">
    <property type="entry name" value="REC"/>
    <property type="match status" value="1"/>
</dbReference>
<keyword evidence="1" id="KW-0597">Phosphoprotein</keyword>
<feature type="modified residue" description="4-aspartylphosphate" evidence="1">
    <location>
        <position position="60"/>
    </location>
</feature>
<dbReference type="PROSITE" id="PS50110">
    <property type="entry name" value="RESPONSE_REGULATORY"/>
    <property type="match status" value="1"/>
</dbReference>
<proteinExistence type="predicted"/>
<evidence type="ECO:0000313" key="4">
    <source>
        <dbReference type="Proteomes" id="UP000264310"/>
    </source>
</evidence>
<evidence type="ECO:0000256" key="1">
    <source>
        <dbReference type="PROSITE-ProRule" id="PRU00169"/>
    </source>
</evidence>
<dbReference type="RefSeq" id="WP_116682215.1">
    <property type="nucleotide sequence ID" value="NZ_QURL01000002.1"/>
</dbReference>
<dbReference type="SUPFAM" id="SSF52172">
    <property type="entry name" value="CheY-like"/>
    <property type="match status" value="1"/>
</dbReference>
<protein>
    <submittedName>
        <fullName evidence="3">Response regulator</fullName>
    </submittedName>
</protein>
<dbReference type="Pfam" id="PF00072">
    <property type="entry name" value="Response_reg"/>
    <property type="match status" value="1"/>
</dbReference>
<evidence type="ECO:0000313" key="3">
    <source>
        <dbReference type="EMBL" id="RFC65317.1"/>
    </source>
</evidence>
<dbReference type="GO" id="GO:0000160">
    <property type="term" value="P:phosphorelay signal transduction system"/>
    <property type="evidence" value="ECO:0007669"/>
    <property type="project" value="InterPro"/>
</dbReference>